<dbReference type="CDD" id="cd02756">
    <property type="entry name" value="MopB_Arsenite-Ox"/>
    <property type="match status" value="1"/>
</dbReference>
<gene>
    <name evidence="4" type="primary">aioA</name>
    <name evidence="4" type="ORF">SAMCFNEI73_pC1773</name>
</gene>
<dbReference type="Gene3D" id="3.40.228.10">
    <property type="entry name" value="Dimethylsulfoxide Reductase, domain 2"/>
    <property type="match status" value="1"/>
</dbReference>
<evidence type="ECO:0000313" key="5">
    <source>
        <dbReference type="Proteomes" id="UP000182306"/>
    </source>
</evidence>
<sequence length="874" mass="96270">MAYKRNIDRLPIIPADAKQHNVTCHFCIVGCGYHAYTWPVNKQGGTEPDKNIFGVDLSKQQQAETVAWYSPSMYNIVKQDGQDVHIVIKPDRECSVNSGLGSVRGARMAEMSYSEARNTQQQRLTDPLVWRYGQMQPTSWEDALDLVARVTAAVIKEKGEDALYVSAYDHGGAGGGYENTWGTGKLYFEAMKVKNIRIHNRPAYNSEVHATRDMGVGELNNCYEDAELADTIFCVGANPLETQTNYFLNHWVPNMRGTTADKKNEQLPGEEHPPVRIVFVDPRRTVSVNACEAEAGADNVLHLAINSGTDLALFNAIFTHIVEKGWTDKEFIKASTAGFDEAVKGNKTTLEEASEICGVPAADIEKAAQWIAEPKADGKRRRTMLPYEKGLIWGNDNYRTNAALVNIALATGNIGRPGGGCVRLGGHQEGYSRPSDAHVGKPAAYVDQLLIGGQGGVHHIWGCDHYKTTLNAHEFKKVYKKRTDIVKDAMSAAPYGDRDAMVKAIVEAINQGGLFAVNVDIIPTKIGQACHVVLPAATSGEMNLTSMNGERRMRLTERYMDPPGQAMPDCLIAARLANNMERVLRDMGDAAYADKFKGFDWKSEEDAFMDGYHQHEKGGEYVTYARLRAMGNNGFQEPAVGIEGGPVAEGSSRGETTTGAQPGMIVQGPAVEGARGKEPVQQADPNAAAAPVPDAGTQRIIGTRRLYADGKFNTPDGMAKFMVSEWRGLQAPGKQEQKDKYKYLINNGRTNHVWQSAYLDQENDFVMDRWPYPFIQMNPQDMTEAGLKEGDLVEVFNDSGATQAMVYPTPTARRGETFMMFGYPTGVQGNVVNAGTNELILPNYKQTWADIRKIADAPRNVAHLTFKSQEYKPS</sequence>
<keyword evidence="3" id="KW-0411">Iron-sulfur</keyword>
<proteinExistence type="predicted"/>
<dbReference type="OrthoDB" id="9816402at2"/>
<dbReference type="GO" id="GO:0022904">
    <property type="term" value="P:respiratory electron transport chain"/>
    <property type="evidence" value="ECO:0007669"/>
    <property type="project" value="TreeGrafter"/>
</dbReference>
<dbReference type="GO" id="GO:0003954">
    <property type="term" value="F:NADH dehydrogenase activity"/>
    <property type="evidence" value="ECO:0007669"/>
    <property type="project" value="TreeGrafter"/>
</dbReference>
<protein>
    <submittedName>
        <fullName evidence="4">Arsenite oxidase subunit AioA</fullName>
    </submittedName>
</protein>
<dbReference type="GO" id="GO:0046872">
    <property type="term" value="F:metal ion binding"/>
    <property type="evidence" value="ECO:0007669"/>
    <property type="project" value="UniProtKB-KW"/>
</dbReference>
<dbReference type="AlphaFoldDB" id="A0A1L3LZD8"/>
<dbReference type="Gene3D" id="3.40.50.740">
    <property type="match status" value="1"/>
</dbReference>
<dbReference type="RefSeq" id="WP_064252763.1">
    <property type="nucleotide sequence ID" value="NZ_CP013110.1"/>
</dbReference>
<evidence type="ECO:0000256" key="2">
    <source>
        <dbReference type="ARBA" id="ARBA00023004"/>
    </source>
</evidence>
<dbReference type="Pfam" id="PF18465">
    <property type="entry name" value="Rieske_3"/>
    <property type="match status" value="1"/>
</dbReference>
<dbReference type="NCBIfam" id="TIGR02693">
    <property type="entry name" value="arsenite_ox_L"/>
    <property type="match status" value="1"/>
</dbReference>
<reference evidence="4 5" key="1">
    <citation type="submission" date="2015-10" db="EMBL/GenBank/DDBJ databases">
        <title>Genomic differences between typical nodule nitrogen-fixing rhizobial strains and those coming from bean seeds.</title>
        <authorList>
            <person name="Peralta H."/>
            <person name="Aguilar-Vera A."/>
            <person name="Diaz R."/>
            <person name="Mora Y."/>
            <person name="Martinez-Batallar G."/>
            <person name="Salazar E."/>
            <person name="Vargas-Lagunas C."/>
            <person name="Encarnacion S."/>
            <person name="Girard L."/>
            <person name="Mora J."/>
        </authorList>
    </citation>
    <scope>NUCLEOTIDE SEQUENCE [LARGE SCALE GENOMIC DNA]</scope>
    <source>
        <strain evidence="4 5">CFNEI 73</strain>
        <plasmid evidence="4 5">C</plasmid>
    </source>
</reference>
<dbReference type="GO" id="GO:0016020">
    <property type="term" value="C:membrane"/>
    <property type="evidence" value="ECO:0007669"/>
    <property type="project" value="TreeGrafter"/>
</dbReference>
<geneLocation type="plasmid" evidence="4 5">
    <name>C</name>
</geneLocation>
<keyword evidence="1" id="KW-0479">Metal-binding</keyword>
<evidence type="ECO:0000256" key="3">
    <source>
        <dbReference type="ARBA" id="ARBA00023014"/>
    </source>
</evidence>
<dbReference type="Pfam" id="PF01568">
    <property type="entry name" value="Molydop_binding"/>
    <property type="match status" value="1"/>
</dbReference>
<dbReference type="InterPro" id="IPR006657">
    <property type="entry name" value="MoPterin_dinucl-bd_dom"/>
</dbReference>
<dbReference type="SUPFAM" id="SSF53706">
    <property type="entry name" value="Formate dehydrogenase/DMSO reductase, domains 1-3"/>
    <property type="match status" value="1"/>
</dbReference>
<dbReference type="InterPro" id="IPR009010">
    <property type="entry name" value="Asp_de-COase-like_dom_sf"/>
</dbReference>
<dbReference type="InterPro" id="IPR006656">
    <property type="entry name" value="Mopterin_OxRdtase"/>
</dbReference>
<dbReference type="GO" id="GO:0051536">
    <property type="term" value="F:iron-sulfur cluster binding"/>
    <property type="evidence" value="ECO:0007669"/>
    <property type="project" value="UniProtKB-KW"/>
</dbReference>
<dbReference type="InterPro" id="IPR014066">
    <property type="entry name" value="AioA/IdrA_lsu"/>
</dbReference>
<dbReference type="SUPFAM" id="SSF50692">
    <property type="entry name" value="ADC-like"/>
    <property type="match status" value="1"/>
</dbReference>
<organism evidence="4 5">
    <name type="scientific">Sinorhizobium americanum</name>
    <dbReference type="NCBI Taxonomy" id="194963"/>
    <lineage>
        <taxon>Bacteria</taxon>
        <taxon>Pseudomonadati</taxon>
        <taxon>Pseudomonadota</taxon>
        <taxon>Alphaproteobacteria</taxon>
        <taxon>Hyphomicrobiales</taxon>
        <taxon>Rhizobiaceae</taxon>
        <taxon>Sinorhizobium/Ensifer group</taxon>
        <taxon>Sinorhizobium</taxon>
    </lineage>
</organism>
<dbReference type="Gene3D" id="2.40.40.20">
    <property type="match status" value="1"/>
</dbReference>
<name>A0A1L3LZD8_9HYPH</name>
<dbReference type="Proteomes" id="UP000182306">
    <property type="component" value="Plasmid C"/>
</dbReference>
<accession>A0A1L3LZD8</accession>
<dbReference type="GO" id="GO:1990204">
    <property type="term" value="C:oxidoreductase complex"/>
    <property type="evidence" value="ECO:0007669"/>
    <property type="project" value="UniProtKB-ARBA"/>
</dbReference>
<keyword evidence="2" id="KW-0408">Iron</keyword>
<dbReference type="PANTHER" id="PTHR43105:SF10">
    <property type="entry name" value="NADH-QUINONE OXIDOREDUCTASE SUBUNIT G"/>
    <property type="match status" value="1"/>
</dbReference>
<keyword evidence="5" id="KW-1185">Reference proteome</keyword>
<evidence type="ECO:0000256" key="1">
    <source>
        <dbReference type="ARBA" id="ARBA00022723"/>
    </source>
</evidence>
<dbReference type="KEGG" id="same:SAMCFNEI73_pC1773"/>
<dbReference type="GO" id="GO:0043546">
    <property type="term" value="F:molybdopterin cofactor binding"/>
    <property type="evidence" value="ECO:0007669"/>
    <property type="project" value="InterPro"/>
</dbReference>
<evidence type="ECO:0000313" key="4">
    <source>
        <dbReference type="EMBL" id="APG95477.1"/>
    </source>
</evidence>
<dbReference type="Gene3D" id="3.30.200.200">
    <property type="match status" value="1"/>
</dbReference>
<dbReference type="PANTHER" id="PTHR43105">
    <property type="entry name" value="RESPIRATORY NITRATE REDUCTASE"/>
    <property type="match status" value="1"/>
</dbReference>
<dbReference type="InterPro" id="IPR041632">
    <property type="entry name" value="AioA/IdrA_3Fe-4S"/>
</dbReference>
<dbReference type="Pfam" id="PF00384">
    <property type="entry name" value="Molybdopterin"/>
    <property type="match status" value="1"/>
</dbReference>
<dbReference type="InterPro" id="IPR050123">
    <property type="entry name" value="Prok_molybdopt-oxidoreductase"/>
</dbReference>
<dbReference type="EMBL" id="CP013110">
    <property type="protein sequence ID" value="APG95477.1"/>
    <property type="molecule type" value="Genomic_DNA"/>
</dbReference>
<keyword evidence="4" id="KW-0614">Plasmid</keyword>